<dbReference type="Gene3D" id="2.60.40.10">
    <property type="entry name" value="Immunoglobulins"/>
    <property type="match status" value="1"/>
</dbReference>
<name>A0A8C0GPL2_CHEAB</name>
<evidence type="ECO:0000256" key="2">
    <source>
        <dbReference type="ARBA" id="ARBA00023157"/>
    </source>
</evidence>
<dbReference type="PANTHER" id="PTHR11738">
    <property type="entry name" value="MHC CLASS I NK CELL RECEPTOR"/>
    <property type="match status" value="1"/>
</dbReference>
<keyword evidence="3" id="KW-0393">Immunoglobulin domain</keyword>
<keyword evidence="1" id="KW-0732">Signal</keyword>
<dbReference type="PANTHER" id="PTHR11738:SF186">
    <property type="entry name" value="OSTEOCLAST-ASSOCIATED IMMUNOGLOBULIN-LIKE RECEPTOR"/>
    <property type="match status" value="1"/>
</dbReference>
<sequence>MGRGLHLPISFLFVCERRASCAQTLHLRQPQRNDRPGGSPGWSPWGGAVTIWCHGQHQNMRFLLYKEGNPTALQDAEPAGKVAEFPIRNMNRRDAGSYSCYYHDKMYQFLWSHPSDPVELVVAGEGPGSVFPLPAPQPARPSGCRAHPPQSVGLEHRTLTNSTEVGLLASLFCLRQAHRTDRQRTDKTKPPPDLKVSCLLIGPLGQVSARLPELLNPLQVKGFCSSDQEGFYSTVYRKVVTLLFIFMTSKHPCLKNSTPKTAPDPTAAPQTSGPAGTSHCGIS</sequence>
<evidence type="ECO:0000313" key="5">
    <source>
        <dbReference type="Ensembl" id="ENSCABP00000012323.1"/>
    </source>
</evidence>
<dbReference type="GeneTree" id="ENSGT01150000286974"/>
<evidence type="ECO:0008006" key="7">
    <source>
        <dbReference type="Google" id="ProtNLM"/>
    </source>
</evidence>
<dbReference type="InterPro" id="IPR013783">
    <property type="entry name" value="Ig-like_fold"/>
</dbReference>
<feature type="region of interest" description="Disordered" evidence="4">
    <location>
        <begin position="255"/>
        <end position="283"/>
    </location>
</feature>
<evidence type="ECO:0000256" key="4">
    <source>
        <dbReference type="SAM" id="MobiDB-lite"/>
    </source>
</evidence>
<dbReference type="Proteomes" id="UP000694404">
    <property type="component" value="Unplaced"/>
</dbReference>
<organism evidence="5 6">
    <name type="scientific">Chelonoidis abingdonii</name>
    <name type="common">Abingdon island giant tortoise</name>
    <name type="synonym">Testudo abingdonii</name>
    <dbReference type="NCBI Taxonomy" id="106734"/>
    <lineage>
        <taxon>Eukaryota</taxon>
        <taxon>Metazoa</taxon>
        <taxon>Chordata</taxon>
        <taxon>Craniata</taxon>
        <taxon>Vertebrata</taxon>
        <taxon>Euteleostomi</taxon>
        <taxon>Archelosauria</taxon>
        <taxon>Testudinata</taxon>
        <taxon>Testudines</taxon>
        <taxon>Cryptodira</taxon>
        <taxon>Durocryptodira</taxon>
        <taxon>Testudinoidea</taxon>
        <taxon>Testudinidae</taxon>
        <taxon>Chelonoidis</taxon>
    </lineage>
</organism>
<proteinExistence type="predicted"/>
<dbReference type="FunFam" id="2.60.40.10:FF:000049">
    <property type="entry name" value="Leukocyte immunoglobulin-like receptor subfamily B member 1"/>
    <property type="match status" value="1"/>
</dbReference>
<protein>
    <recommendedName>
        <fullName evidence="7">Ig-like domain-containing protein</fullName>
    </recommendedName>
</protein>
<dbReference type="InterPro" id="IPR036179">
    <property type="entry name" value="Ig-like_dom_sf"/>
</dbReference>
<dbReference type="InterPro" id="IPR050412">
    <property type="entry name" value="Ig-like_Receptors_ImmuneReg"/>
</dbReference>
<keyword evidence="6" id="KW-1185">Reference proteome</keyword>
<dbReference type="Pfam" id="PF13895">
    <property type="entry name" value="Ig_2"/>
    <property type="match status" value="1"/>
</dbReference>
<reference evidence="5" key="2">
    <citation type="submission" date="2025-09" db="UniProtKB">
        <authorList>
            <consortium name="Ensembl"/>
        </authorList>
    </citation>
    <scope>IDENTIFICATION</scope>
</reference>
<evidence type="ECO:0000256" key="3">
    <source>
        <dbReference type="ARBA" id="ARBA00023319"/>
    </source>
</evidence>
<dbReference type="Ensembl" id="ENSCABT00000013518.1">
    <property type="protein sequence ID" value="ENSCABP00000012323.1"/>
    <property type="gene ID" value="ENSCABG00000009229.1"/>
</dbReference>
<feature type="compositionally biased region" description="Low complexity" evidence="4">
    <location>
        <begin position="258"/>
        <end position="271"/>
    </location>
</feature>
<dbReference type="GO" id="GO:0002764">
    <property type="term" value="P:immune response-regulating signaling pathway"/>
    <property type="evidence" value="ECO:0007669"/>
    <property type="project" value="TreeGrafter"/>
</dbReference>
<dbReference type="AlphaFoldDB" id="A0A8C0GPL2"/>
<evidence type="ECO:0000313" key="6">
    <source>
        <dbReference type="Proteomes" id="UP000694404"/>
    </source>
</evidence>
<keyword evidence="2" id="KW-1015">Disulfide bond</keyword>
<accession>A0A8C0GPL2</accession>
<dbReference type="SUPFAM" id="SSF48726">
    <property type="entry name" value="Immunoglobulin"/>
    <property type="match status" value="1"/>
</dbReference>
<reference evidence="5" key="1">
    <citation type="submission" date="2025-08" db="UniProtKB">
        <authorList>
            <consortium name="Ensembl"/>
        </authorList>
    </citation>
    <scope>IDENTIFICATION</scope>
</reference>
<evidence type="ECO:0000256" key="1">
    <source>
        <dbReference type="ARBA" id="ARBA00022729"/>
    </source>
</evidence>